<reference evidence="8" key="1">
    <citation type="submission" date="2020-11" db="EMBL/GenBank/DDBJ databases">
        <authorList>
            <consortium name="DOE Joint Genome Institute"/>
            <person name="Ahrendt S."/>
            <person name="Riley R."/>
            <person name="Andreopoulos W."/>
            <person name="LaButti K."/>
            <person name="Pangilinan J."/>
            <person name="Ruiz-duenas F.J."/>
            <person name="Barrasa J.M."/>
            <person name="Sanchez-Garcia M."/>
            <person name="Camarero S."/>
            <person name="Miyauchi S."/>
            <person name="Serrano A."/>
            <person name="Linde D."/>
            <person name="Babiker R."/>
            <person name="Drula E."/>
            <person name="Ayuso-Fernandez I."/>
            <person name="Pacheco R."/>
            <person name="Padilla G."/>
            <person name="Ferreira P."/>
            <person name="Barriuso J."/>
            <person name="Kellner H."/>
            <person name="Castanera R."/>
            <person name="Alfaro M."/>
            <person name="Ramirez L."/>
            <person name="Pisabarro A.G."/>
            <person name="Kuo A."/>
            <person name="Tritt A."/>
            <person name="Lipzen A."/>
            <person name="He G."/>
            <person name="Yan M."/>
            <person name="Ng V."/>
            <person name="Cullen D."/>
            <person name="Martin F."/>
            <person name="Rosso M.-N."/>
            <person name="Henrissat B."/>
            <person name="Hibbett D."/>
            <person name="Martinez A.T."/>
            <person name="Grigoriev I.V."/>
        </authorList>
    </citation>
    <scope>NUCLEOTIDE SEQUENCE</scope>
    <source>
        <strain evidence="8">AH 44721</strain>
    </source>
</reference>
<dbReference type="InterPro" id="IPR008915">
    <property type="entry name" value="Peptidase_M50"/>
</dbReference>
<dbReference type="InterPro" id="IPR001193">
    <property type="entry name" value="MBTPS2"/>
</dbReference>
<protein>
    <recommendedName>
        <fullName evidence="5">Endopeptidase S2P</fullName>
    </recommendedName>
</protein>
<dbReference type="GO" id="GO:0016020">
    <property type="term" value="C:membrane"/>
    <property type="evidence" value="ECO:0007669"/>
    <property type="project" value="InterPro"/>
</dbReference>
<dbReference type="PANTHER" id="PTHR13325:SF3">
    <property type="entry name" value="MEMBRANE-BOUND TRANSCRIPTION FACTOR SITE-2 PROTEASE"/>
    <property type="match status" value="1"/>
</dbReference>
<dbReference type="PANTHER" id="PTHR13325">
    <property type="entry name" value="PROTEASE M50 MEMBRANE-BOUND TRANSCRIPTION FACTOR SITE 2 PROTEASE"/>
    <property type="match status" value="1"/>
</dbReference>
<gene>
    <name evidence="8" type="ORF">CPB84DRAFT_1674344</name>
</gene>
<feature type="transmembrane region" description="Helical" evidence="6">
    <location>
        <begin position="204"/>
        <end position="226"/>
    </location>
</feature>
<evidence type="ECO:0000256" key="3">
    <source>
        <dbReference type="ARBA" id="ARBA00022989"/>
    </source>
</evidence>
<evidence type="ECO:0000256" key="4">
    <source>
        <dbReference type="ARBA" id="ARBA00023136"/>
    </source>
</evidence>
<dbReference type="Pfam" id="PF02163">
    <property type="entry name" value="Peptidase_M50"/>
    <property type="match status" value="1"/>
</dbReference>
<evidence type="ECO:0000259" key="7">
    <source>
        <dbReference type="Pfam" id="PF02163"/>
    </source>
</evidence>
<evidence type="ECO:0000313" key="9">
    <source>
        <dbReference type="Proteomes" id="UP000724874"/>
    </source>
</evidence>
<keyword evidence="3 6" id="KW-1133">Transmembrane helix</keyword>
<keyword evidence="9" id="KW-1185">Reference proteome</keyword>
<dbReference type="Proteomes" id="UP000724874">
    <property type="component" value="Unassembled WGS sequence"/>
</dbReference>
<dbReference type="OrthoDB" id="7694678at2759"/>
<dbReference type="PRINTS" id="PR01000">
    <property type="entry name" value="SREBPS2PTASE"/>
</dbReference>
<evidence type="ECO:0000256" key="5">
    <source>
        <dbReference type="ARBA" id="ARBA00032658"/>
    </source>
</evidence>
<dbReference type="GO" id="GO:0005737">
    <property type="term" value="C:cytoplasm"/>
    <property type="evidence" value="ECO:0007669"/>
    <property type="project" value="TreeGrafter"/>
</dbReference>
<keyword evidence="2 6" id="KW-0812">Transmembrane</keyword>
<evidence type="ECO:0000256" key="1">
    <source>
        <dbReference type="ARBA" id="ARBA00004127"/>
    </source>
</evidence>
<comment type="subcellular location">
    <subcellularLocation>
        <location evidence="1">Endomembrane system</location>
        <topology evidence="1">Multi-pass membrane protein</topology>
    </subcellularLocation>
</comment>
<dbReference type="AlphaFoldDB" id="A0A9P5TR62"/>
<evidence type="ECO:0000313" key="8">
    <source>
        <dbReference type="EMBL" id="KAF8908075.1"/>
    </source>
</evidence>
<feature type="transmembrane region" description="Helical" evidence="6">
    <location>
        <begin position="161"/>
        <end position="184"/>
    </location>
</feature>
<feature type="transmembrane region" description="Helical" evidence="6">
    <location>
        <begin position="530"/>
        <end position="551"/>
    </location>
</feature>
<evidence type="ECO:0000256" key="2">
    <source>
        <dbReference type="ARBA" id="ARBA00022692"/>
    </source>
</evidence>
<sequence>MSIGHAFLFLAVIWTTIHFLYRIWYRKGVYTLLPAYLGSSAHLYRSTKVSLNALQLKVSTSQWNVHHDRLSTTFTRKANRTMNTLFQAVYNVGIIFSAIGMLVAVGGLVWVSAGSAWTMFQKISLGNSSQSHEASRLVKRLENTEDRKPIGTLPSAQFPGIIPIIPGITVPLSDLPIIILAVFLSQVVHELGHAVAAARETLPIISAGLSFTICIPAAFVTFPTCGMKNLTAKARSRIIAAGPFHNLIFWCFLVLVTHSKVVNIFSVIFGYNNMSDTGKVVVAVNEDSPLSLYLLPGSVITKLDDGPLTLSNDFWTEYLTGLPKFSSLGWCVSRSVLVKSDSCCTLLNTKASPLACFESFDHSERGCLDPVPVLTRPSSNGRCAASKDCSEESTCVIPHEEAQLLRLSVRPRLDLTEETTILWSGPRKEVWEEVQVGNWLPRFRLLPLGFPRLFTEFWNYLTMTTLSLYLFNLLPLAHLDGFELLQSLLDLAFTESSETFVYDIDALEAGEDHLESTRSRRRWKRWFTKYAPILTTGLVLSCIMFAMINVIY</sequence>
<keyword evidence="4 6" id="KW-0472">Membrane</keyword>
<comment type="caution">
    <text evidence="8">The sequence shown here is derived from an EMBL/GenBank/DDBJ whole genome shotgun (WGS) entry which is preliminary data.</text>
</comment>
<accession>A0A9P5TR62</accession>
<dbReference type="EMBL" id="JADNYJ010000012">
    <property type="protein sequence ID" value="KAF8908075.1"/>
    <property type="molecule type" value="Genomic_DNA"/>
</dbReference>
<feature type="transmembrane region" description="Helical" evidence="6">
    <location>
        <begin position="7"/>
        <end position="24"/>
    </location>
</feature>
<organism evidence="8 9">
    <name type="scientific">Gymnopilus junonius</name>
    <name type="common">Spectacular rustgill mushroom</name>
    <name type="synonym">Gymnopilus spectabilis subsp. junonius</name>
    <dbReference type="NCBI Taxonomy" id="109634"/>
    <lineage>
        <taxon>Eukaryota</taxon>
        <taxon>Fungi</taxon>
        <taxon>Dikarya</taxon>
        <taxon>Basidiomycota</taxon>
        <taxon>Agaricomycotina</taxon>
        <taxon>Agaricomycetes</taxon>
        <taxon>Agaricomycetidae</taxon>
        <taxon>Agaricales</taxon>
        <taxon>Agaricineae</taxon>
        <taxon>Hymenogastraceae</taxon>
        <taxon>Gymnopilus</taxon>
    </lineage>
</organism>
<dbReference type="GO" id="GO:0012505">
    <property type="term" value="C:endomembrane system"/>
    <property type="evidence" value="ECO:0007669"/>
    <property type="project" value="UniProtKB-SubCell"/>
</dbReference>
<dbReference type="GO" id="GO:0031293">
    <property type="term" value="P:membrane protein intracellular domain proteolysis"/>
    <property type="evidence" value="ECO:0007669"/>
    <property type="project" value="TreeGrafter"/>
</dbReference>
<dbReference type="GO" id="GO:1905897">
    <property type="term" value="P:regulation of response to endoplasmic reticulum stress"/>
    <property type="evidence" value="ECO:0007669"/>
    <property type="project" value="TreeGrafter"/>
</dbReference>
<name>A0A9P5TR62_GYMJU</name>
<feature type="domain" description="Peptidase M50" evidence="7">
    <location>
        <begin position="178"/>
        <end position="266"/>
    </location>
</feature>
<proteinExistence type="predicted"/>
<dbReference type="GO" id="GO:0004222">
    <property type="term" value="F:metalloendopeptidase activity"/>
    <property type="evidence" value="ECO:0007669"/>
    <property type="project" value="InterPro"/>
</dbReference>
<feature type="transmembrane region" description="Helical" evidence="6">
    <location>
        <begin position="88"/>
        <end position="113"/>
    </location>
</feature>
<feature type="transmembrane region" description="Helical" evidence="6">
    <location>
        <begin position="247"/>
        <end position="271"/>
    </location>
</feature>
<evidence type="ECO:0000256" key="6">
    <source>
        <dbReference type="SAM" id="Phobius"/>
    </source>
</evidence>